<keyword evidence="3" id="KW-1185">Reference proteome</keyword>
<organism evidence="2 3">
    <name type="scientific">Basidiobolus ranarum</name>
    <dbReference type="NCBI Taxonomy" id="34480"/>
    <lineage>
        <taxon>Eukaryota</taxon>
        <taxon>Fungi</taxon>
        <taxon>Fungi incertae sedis</taxon>
        <taxon>Zoopagomycota</taxon>
        <taxon>Entomophthoromycotina</taxon>
        <taxon>Basidiobolomycetes</taxon>
        <taxon>Basidiobolales</taxon>
        <taxon>Basidiobolaceae</taxon>
        <taxon>Basidiobolus</taxon>
    </lineage>
</organism>
<sequence>MFTVIPCFSKVGIDFEEEIRPTSNYRKAYRFITLSEPQSPPVLPDIPLTSPIKLDLIIPPLEEIRYEDRVRNVPLRRRSSMRKKVERVKQMENQLSVPSVHRRSESNPEGMTKSTRAWNSWCASDSRELFFLEEDKTATFYSHKENFGCNSPTSAISGKFMAFEELLTKREDCGDEITIKISLTPSLLK</sequence>
<protein>
    <submittedName>
        <fullName evidence="2">Uncharacterized protein</fullName>
    </submittedName>
</protein>
<reference evidence="2 3" key="1">
    <citation type="submission" date="2023-04" db="EMBL/GenBank/DDBJ databases">
        <title>Genome of Basidiobolus ranarum AG-B5.</title>
        <authorList>
            <person name="Stajich J.E."/>
            <person name="Carter-House D."/>
            <person name="Gryganskyi A."/>
        </authorList>
    </citation>
    <scope>NUCLEOTIDE SEQUENCE [LARGE SCALE GENOMIC DNA]</scope>
    <source>
        <strain evidence="2 3">AG-B5</strain>
    </source>
</reference>
<evidence type="ECO:0000313" key="3">
    <source>
        <dbReference type="Proteomes" id="UP001479436"/>
    </source>
</evidence>
<feature type="region of interest" description="Disordered" evidence="1">
    <location>
        <begin position="92"/>
        <end position="115"/>
    </location>
</feature>
<dbReference type="Proteomes" id="UP001479436">
    <property type="component" value="Unassembled WGS sequence"/>
</dbReference>
<dbReference type="EMBL" id="JASJQH010000205">
    <property type="protein sequence ID" value="KAK9765960.1"/>
    <property type="molecule type" value="Genomic_DNA"/>
</dbReference>
<proteinExistence type="predicted"/>
<evidence type="ECO:0000313" key="2">
    <source>
        <dbReference type="EMBL" id="KAK9765960.1"/>
    </source>
</evidence>
<name>A0ABR2WWP9_9FUNG</name>
<accession>A0ABR2WWP9</accession>
<comment type="caution">
    <text evidence="2">The sequence shown here is derived from an EMBL/GenBank/DDBJ whole genome shotgun (WGS) entry which is preliminary data.</text>
</comment>
<evidence type="ECO:0000256" key="1">
    <source>
        <dbReference type="SAM" id="MobiDB-lite"/>
    </source>
</evidence>
<gene>
    <name evidence="2" type="ORF">K7432_005308</name>
</gene>